<dbReference type="OrthoDB" id="3218529at2"/>
<organism evidence="3 4">
    <name type="scientific">Frankia casuarinae (strain DSM 45818 / CECT 9043 / HFP020203 / CcI3)</name>
    <dbReference type="NCBI Taxonomy" id="106370"/>
    <lineage>
        <taxon>Bacteria</taxon>
        <taxon>Bacillati</taxon>
        <taxon>Actinomycetota</taxon>
        <taxon>Actinomycetes</taxon>
        <taxon>Frankiales</taxon>
        <taxon>Frankiaceae</taxon>
        <taxon>Frankia</taxon>
    </lineage>
</organism>
<evidence type="ECO:0000313" key="4">
    <source>
        <dbReference type="Proteomes" id="UP000001937"/>
    </source>
</evidence>
<feature type="region of interest" description="Disordered" evidence="1">
    <location>
        <begin position="87"/>
        <end position="157"/>
    </location>
</feature>
<keyword evidence="4" id="KW-1185">Reference proteome</keyword>
<name>Q2JEI4_FRACC</name>
<reference evidence="3 4" key="1">
    <citation type="journal article" date="2007" name="Genome Res.">
        <title>Genome characteristics of facultatively symbiotic Frankia sp. strains reflect host range and host plant biogeography.</title>
        <authorList>
            <person name="Normand P."/>
            <person name="Lapierre P."/>
            <person name="Tisa L.S."/>
            <person name="Gogarten J.P."/>
            <person name="Alloisio N."/>
            <person name="Bagnarol E."/>
            <person name="Bassi C.A."/>
            <person name="Berry A.M."/>
            <person name="Bickhart D.M."/>
            <person name="Choisne N."/>
            <person name="Couloux A."/>
            <person name="Cournoyer B."/>
            <person name="Cruveiller S."/>
            <person name="Daubin V."/>
            <person name="Demange N."/>
            <person name="Francino M.P."/>
            <person name="Goltsman E."/>
            <person name="Huang Y."/>
            <person name="Kopp O.R."/>
            <person name="Labarre L."/>
            <person name="Lapidus A."/>
            <person name="Lavire C."/>
            <person name="Marechal J."/>
            <person name="Martinez M."/>
            <person name="Mastronunzio J.E."/>
            <person name="Mullin B.C."/>
            <person name="Niemann J."/>
            <person name="Pujic P."/>
            <person name="Rawnsley T."/>
            <person name="Rouy Z."/>
            <person name="Schenowitz C."/>
            <person name="Sellstedt A."/>
            <person name="Tavares F."/>
            <person name="Tomkins J.P."/>
            <person name="Vallenet D."/>
            <person name="Valverde C."/>
            <person name="Wall L.G."/>
            <person name="Wang Y."/>
            <person name="Medigue C."/>
            <person name="Benson D.R."/>
        </authorList>
    </citation>
    <scope>NUCLEOTIDE SEQUENCE [LARGE SCALE GENOMIC DNA]</scope>
    <source>
        <strain evidence="4">DSM 45818 / CECT 9043 / CcI3</strain>
    </source>
</reference>
<evidence type="ECO:0000313" key="3">
    <source>
        <dbReference type="EMBL" id="ABD10308.1"/>
    </source>
</evidence>
<evidence type="ECO:0000256" key="1">
    <source>
        <dbReference type="SAM" id="MobiDB-lite"/>
    </source>
</evidence>
<dbReference type="Proteomes" id="UP000001937">
    <property type="component" value="Chromosome"/>
</dbReference>
<dbReference type="HOGENOM" id="CLU_1675341_0_0_11"/>
<feature type="transmembrane region" description="Helical" evidence="2">
    <location>
        <begin position="31"/>
        <end position="53"/>
    </location>
</feature>
<dbReference type="EMBL" id="CP000249">
    <property type="protein sequence ID" value="ABD10308.1"/>
    <property type="molecule type" value="Genomic_DNA"/>
</dbReference>
<accession>Q2JEI4</accession>
<gene>
    <name evidence="3" type="ordered locus">Francci3_0924</name>
</gene>
<evidence type="ECO:0000256" key="2">
    <source>
        <dbReference type="SAM" id="Phobius"/>
    </source>
</evidence>
<dbReference type="KEGG" id="fra:Francci3_0924"/>
<dbReference type="RefSeq" id="WP_011435376.1">
    <property type="nucleotide sequence ID" value="NC_007777.1"/>
</dbReference>
<keyword evidence="2" id="KW-0472">Membrane</keyword>
<proteinExistence type="predicted"/>
<dbReference type="AlphaFoldDB" id="Q2JEI4"/>
<sequence>MTLGRSVFLVVVGAILRYALTWHTTGVDLQVLGLILMITGIVTSMICLLRAFLPAPARATARTRGAGRTPIGPGPGPIGRRIERTAAFGTYRYGPPQPGSNRIQRDAGYLDAGHTGPGHTESDRTDAGYADAVDDGPGSGGGYPPPCPPRFTESPSS</sequence>
<feature type="compositionally biased region" description="Low complexity" evidence="1">
    <location>
        <begin position="62"/>
        <end position="71"/>
    </location>
</feature>
<protein>
    <submittedName>
        <fullName evidence="3">Uncharacterized protein</fullName>
    </submittedName>
</protein>
<keyword evidence="2" id="KW-1133">Transmembrane helix</keyword>
<feature type="region of interest" description="Disordered" evidence="1">
    <location>
        <begin position="62"/>
        <end position="81"/>
    </location>
</feature>
<keyword evidence="2" id="KW-0812">Transmembrane</keyword>